<protein>
    <submittedName>
        <fullName evidence="1">Uncharacterized protein</fullName>
    </submittedName>
</protein>
<organism evidence="1 2">
    <name type="scientific">Desulfamplus magnetovallimortis</name>
    <dbReference type="NCBI Taxonomy" id="1246637"/>
    <lineage>
        <taxon>Bacteria</taxon>
        <taxon>Pseudomonadati</taxon>
        <taxon>Thermodesulfobacteriota</taxon>
        <taxon>Desulfobacteria</taxon>
        <taxon>Desulfobacterales</taxon>
        <taxon>Desulfobacteraceae</taxon>
        <taxon>Desulfamplus</taxon>
    </lineage>
</organism>
<evidence type="ECO:0000313" key="1">
    <source>
        <dbReference type="EMBL" id="SLM31140.1"/>
    </source>
</evidence>
<gene>
    <name evidence="1" type="ORF">MTBBW1_2740001</name>
</gene>
<dbReference type="RefSeq" id="WP_080810003.1">
    <property type="nucleotide sequence ID" value="NZ_LT828578.1"/>
</dbReference>
<sequence length="219" mass="25714">MSNDKSSKTESILSEIKDFHIKYEEHKKESTKWLLKRNEGVASLKNECKDEKQLYRILKKHYPFLYNVEVDEALKMAEKINLDRYPILSYLGEDGIESLIKVLEASDMSLTEFLGDCEFDSSIFDSSNKVEIAMFLVEIHFSMYIANFNTRHEERLRKEEIIRDKLIKKLNIDTRSLFNEIGHKSEIILRGIASTISRKHLISDDKLIEIFKELAFKNI</sequence>
<dbReference type="Proteomes" id="UP000191931">
    <property type="component" value="Unassembled WGS sequence"/>
</dbReference>
<proteinExistence type="predicted"/>
<name>A0A1W1HF91_9BACT</name>
<dbReference type="EMBL" id="FWEV01000195">
    <property type="protein sequence ID" value="SLM31140.1"/>
    <property type="molecule type" value="Genomic_DNA"/>
</dbReference>
<accession>A0A1W1HF91</accession>
<dbReference type="AlphaFoldDB" id="A0A1W1HF91"/>
<evidence type="ECO:0000313" key="2">
    <source>
        <dbReference type="Proteomes" id="UP000191931"/>
    </source>
</evidence>
<dbReference type="STRING" id="1246637.MTBBW1_2740001"/>
<keyword evidence="2" id="KW-1185">Reference proteome</keyword>
<reference evidence="1 2" key="1">
    <citation type="submission" date="2017-03" db="EMBL/GenBank/DDBJ databases">
        <authorList>
            <person name="Afonso C.L."/>
            <person name="Miller P.J."/>
            <person name="Scott M.A."/>
            <person name="Spackman E."/>
            <person name="Goraichik I."/>
            <person name="Dimitrov K.M."/>
            <person name="Suarez D.L."/>
            <person name="Swayne D.E."/>
        </authorList>
    </citation>
    <scope>NUCLEOTIDE SEQUENCE [LARGE SCALE GENOMIC DNA]</scope>
    <source>
        <strain evidence="1">PRJEB14757</strain>
    </source>
</reference>